<evidence type="ECO:0000313" key="4">
    <source>
        <dbReference type="Proteomes" id="UP000077266"/>
    </source>
</evidence>
<keyword evidence="1" id="KW-0472">Membrane</keyword>
<gene>
    <name evidence="3" type="ORF">EXIGLDRAFT_728705</name>
</gene>
<keyword evidence="4" id="KW-1185">Reference proteome</keyword>
<evidence type="ECO:0008006" key="5">
    <source>
        <dbReference type="Google" id="ProtNLM"/>
    </source>
</evidence>
<keyword evidence="1" id="KW-1133">Transmembrane helix</keyword>
<keyword evidence="2" id="KW-0732">Signal</keyword>
<dbReference type="EMBL" id="KV425921">
    <property type="protein sequence ID" value="KZV98242.1"/>
    <property type="molecule type" value="Genomic_DNA"/>
</dbReference>
<reference evidence="3 4" key="1">
    <citation type="journal article" date="2016" name="Mol. Biol. Evol.">
        <title>Comparative Genomics of Early-Diverging Mushroom-Forming Fungi Provides Insights into the Origins of Lignocellulose Decay Capabilities.</title>
        <authorList>
            <person name="Nagy L.G."/>
            <person name="Riley R."/>
            <person name="Tritt A."/>
            <person name="Adam C."/>
            <person name="Daum C."/>
            <person name="Floudas D."/>
            <person name="Sun H."/>
            <person name="Yadav J.S."/>
            <person name="Pangilinan J."/>
            <person name="Larsson K.H."/>
            <person name="Matsuura K."/>
            <person name="Barry K."/>
            <person name="Labutti K."/>
            <person name="Kuo R."/>
            <person name="Ohm R.A."/>
            <person name="Bhattacharya S.S."/>
            <person name="Shirouzu T."/>
            <person name="Yoshinaga Y."/>
            <person name="Martin F.M."/>
            <person name="Grigoriev I.V."/>
            <person name="Hibbett D.S."/>
        </authorList>
    </citation>
    <scope>NUCLEOTIDE SEQUENCE [LARGE SCALE GENOMIC DNA]</scope>
    <source>
        <strain evidence="3 4">HHB12029</strain>
    </source>
</reference>
<proteinExistence type="predicted"/>
<feature type="signal peptide" evidence="2">
    <location>
        <begin position="1"/>
        <end position="16"/>
    </location>
</feature>
<dbReference type="AlphaFoldDB" id="A0A165LS13"/>
<evidence type="ECO:0000256" key="2">
    <source>
        <dbReference type="SAM" id="SignalP"/>
    </source>
</evidence>
<name>A0A165LS13_EXIGL</name>
<evidence type="ECO:0000256" key="1">
    <source>
        <dbReference type="SAM" id="Phobius"/>
    </source>
</evidence>
<accession>A0A165LS13</accession>
<organism evidence="3 4">
    <name type="scientific">Exidia glandulosa HHB12029</name>
    <dbReference type="NCBI Taxonomy" id="1314781"/>
    <lineage>
        <taxon>Eukaryota</taxon>
        <taxon>Fungi</taxon>
        <taxon>Dikarya</taxon>
        <taxon>Basidiomycota</taxon>
        <taxon>Agaricomycotina</taxon>
        <taxon>Agaricomycetes</taxon>
        <taxon>Auriculariales</taxon>
        <taxon>Exidiaceae</taxon>
        <taxon>Exidia</taxon>
    </lineage>
</organism>
<protein>
    <recommendedName>
        <fullName evidence="5">Mid2 domain-containing protein</fullName>
    </recommendedName>
</protein>
<sequence>MLLSFLACLIVAGARARPQDLGTIDVLVPTGTAAEATAAVTSTSVDSKMSTIVVAVLISALCLLVLVVVGLVVYRLRRARLPEQPKEEPWFKRHTWVNRSKQSISTES</sequence>
<feature type="chain" id="PRO_5007861989" description="Mid2 domain-containing protein" evidence="2">
    <location>
        <begin position="17"/>
        <end position="108"/>
    </location>
</feature>
<dbReference type="InParanoid" id="A0A165LS13"/>
<feature type="transmembrane region" description="Helical" evidence="1">
    <location>
        <begin position="52"/>
        <end position="74"/>
    </location>
</feature>
<keyword evidence="1" id="KW-0812">Transmembrane</keyword>
<evidence type="ECO:0000313" key="3">
    <source>
        <dbReference type="EMBL" id="KZV98242.1"/>
    </source>
</evidence>
<dbReference type="Proteomes" id="UP000077266">
    <property type="component" value="Unassembled WGS sequence"/>
</dbReference>
<feature type="non-terminal residue" evidence="3">
    <location>
        <position position="108"/>
    </location>
</feature>